<dbReference type="Pfam" id="PF00933">
    <property type="entry name" value="Glyco_hydro_3"/>
    <property type="match status" value="1"/>
</dbReference>
<reference evidence="5 6" key="1">
    <citation type="submission" date="2019-02" db="EMBL/GenBank/DDBJ databases">
        <title>Draft genome sequence of Muricauda sp. 176CP4-71.</title>
        <authorList>
            <person name="Park J.-S."/>
        </authorList>
    </citation>
    <scope>NUCLEOTIDE SEQUENCE [LARGE SCALE GENOMIC DNA]</scope>
    <source>
        <strain evidence="5 6">176CP4-71</strain>
    </source>
</reference>
<feature type="transmembrane region" description="Helical" evidence="3">
    <location>
        <begin position="12"/>
        <end position="31"/>
    </location>
</feature>
<dbReference type="SUPFAM" id="SSF51445">
    <property type="entry name" value="(Trans)glycosidases"/>
    <property type="match status" value="1"/>
</dbReference>
<evidence type="ECO:0000259" key="4">
    <source>
        <dbReference type="SMART" id="SM01217"/>
    </source>
</evidence>
<dbReference type="GO" id="GO:0009251">
    <property type="term" value="P:glucan catabolic process"/>
    <property type="evidence" value="ECO:0007669"/>
    <property type="project" value="TreeGrafter"/>
</dbReference>
<name>A0A4Q8QGM4_9FLAO</name>
<dbReference type="InterPro" id="IPR002772">
    <property type="entry name" value="Glyco_hydro_3_C"/>
</dbReference>
<dbReference type="SMART" id="SM01217">
    <property type="entry name" value="Fn3_like"/>
    <property type="match status" value="1"/>
</dbReference>
<dbReference type="Proteomes" id="UP000291981">
    <property type="component" value="Unassembled WGS sequence"/>
</dbReference>
<dbReference type="Gene3D" id="3.40.50.1700">
    <property type="entry name" value="Glycoside hydrolase family 3 C-terminal domain"/>
    <property type="match status" value="1"/>
</dbReference>
<dbReference type="InterPro" id="IPR017853">
    <property type="entry name" value="GH"/>
</dbReference>
<dbReference type="OrthoDB" id="9805821at2"/>
<dbReference type="InterPro" id="IPR001764">
    <property type="entry name" value="Glyco_hydro_3_N"/>
</dbReference>
<dbReference type="InterPro" id="IPR013783">
    <property type="entry name" value="Ig-like_fold"/>
</dbReference>
<evidence type="ECO:0000313" key="6">
    <source>
        <dbReference type="Proteomes" id="UP000291981"/>
    </source>
</evidence>
<dbReference type="EMBL" id="SGIU01000002">
    <property type="protein sequence ID" value="TAI47743.1"/>
    <property type="molecule type" value="Genomic_DNA"/>
</dbReference>
<keyword evidence="3" id="KW-0812">Transmembrane</keyword>
<protein>
    <submittedName>
        <fullName evidence="5">Glycosyl hydrolase</fullName>
    </submittedName>
</protein>
<organism evidence="5 6">
    <name type="scientific">Flagellimonas allohymeniacidonis</name>
    <dbReference type="NCBI Taxonomy" id="2517819"/>
    <lineage>
        <taxon>Bacteria</taxon>
        <taxon>Pseudomonadati</taxon>
        <taxon>Bacteroidota</taxon>
        <taxon>Flavobacteriia</taxon>
        <taxon>Flavobacteriales</taxon>
        <taxon>Flavobacteriaceae</taxon>
        <taxon>Flagellimonas</taxon>
    </lineage>
</organism>
<dbReference type="Pfam" id="PF14310">
    <property type="entry name" value="Fn3-like"/>
    <property type="match status" value="1"/>
</dbReference>
<proteinExistence type="inferred from homology"/>
<dbReference type="FunFam" id="2.60.40.10:FF:000495">
    <property type="entry name" value="Periplasmic beta-glucosidase"/>
    <property type="match status" value="1"/>
</dbReference>
<evidence type="ECO:0000313" key="5">
    <source>
        <dbReference type="EMBL" id="TAI47743.1"/>
    </source>
</evidence>
<dbReference type="PRINTS" id="PR00133">
    <property type="entry name" value="GLHYDRLASE3"/>
</dbReference>
<evidence type="ECO:0000256" key="3">
    <source>
        <dbReference type="SAM" id="Phobius"/>
    </source>
</evidence>
<dbReference type="Gene3D" id="2.60.40.10">
    <property type="entry name" value="Immunoglobulins"/>
    <property type="match status" value="1"/>
</dbReference>
<dbReference type="Gene3D" id="3.20.20.300">
    <property type="entry name" value="Glycoside hydrolase, family 3, N-terminal domain"/>
    <property type="match status" value="1"/>
</dbReference>
<comment type="similarity">
    <text evidence="1">Belongs to the glycosyl hydrolase 3 family.</text>
</comment>
<comment type="caution">
    <text evidence="5">The sequence shown here is derived from an EMBL/GenBank/DDBJ whole genome shotgun (WGS) entry which is preliminary data.</text>
</comment>
<dbReference type="RefSeq" id="WP_130614818.1">
    <property type="nucleotide sequence ID" value="NZ_SGIU01000002.1"/>
</dbReference>
<keyword evidence="6" id="KW-1185">Reference proteome</keyword>
<keyword evidence="3" id="KW-1133">Transmembrane helix</keyword>
<evidence type="ECO:0000256" key="2">
    <source>
        <dbReference type="ARBA" id="ARBA00022801"/>
    </source>
</evidence>
<dbReference type="InterPro" id="IPR050288">
    <property type="entry name" value="Cellulose_deg_GH3"/>
</dbReference>
<dbReference type="GO" id="GO:0008422">
    <property type="term" value="F:beta-glucosidase activity"/>
    <property type="evidence" value="ECO:0007669"/>
    <property type="project" value="TreeGrafter"/>
</dbReference>
<evidence type="ECO:0000256" key="1">
    <source>
        <dbReference type="ARBA" id="ARBA00005336"/>
    </source>
</evidence>
<dbReference type="AlphaFoldDB" id="A0A4Q8QGM4"/>
<dbReference type="Pfam" id="PF01915">
    <property type="entry name" value="Glyco_hydro_3_C"/>
    <property type="match status" value="1"/>
</dbReference>
<accession>A0A4Q8QGM4</accession>
<dbReference type="InterPro" id="IPR036881">
    <property type="entry name" value="Glyco_hydro_3_C_sf"/>
</dbReference>
<dbReference type="InterPro" id="IPR036962">
    <property type="entry name" value="Glyco_hydro_3_N_sf"/>
</dbReference>
<feature type="domain" description="Fibronectin type III-like" evidence="4">
    <location>
        <begin position="671"/>
        <end position="741"/>
    </location>
</feature>
<keyword evidence="2 5" id="KW-0378">Hydrolase</keyword>
<dbReference type="PANTHER" id="PTHR42715:SF3">
    <property type="entry name" value="BETA-GLUCOSIDASE B-RELATED"/>
    <property type="match status" value="1"/>
</dbReference>
<keyword evidence="3" id="KW-0472">Membrane</keyword>
<gene>
    <name evidence="5" type="ORF">EW142_13880</name>
</gene>
<sequence length="761" mass="84724">MKTFKKILLKTLKFLGVFLLFLLIAAGIVYYNSVNYSMPSLHTKEVASTALTSDTDFKKLAKELVAQMTLKEKVKQMYGEKYAGGLAKMLINFLGRGRFPHIYVGENERLGIPPWVLSDGPRGARVRDKSVEGVTTFPVAMARGASWNIELEQQIHEVIASEIRANQVNYAATPCINLLRHPGWGRAQETYGEDPWLLGEFGVAAVKGIEKHKVMACPKHFALNSIENSRWVIDITVDDRTLHEVYLPHFKKTVQEGKPASIMSAYNAVNGEFCGSNKRLLTDILRDDWGFDGFVTTDWFYGLYDGIGGVKAGLNVEMPVRQAYNYEAIEKGIQNGEISEADIDTLVVQSLATRLKYAFVDDQGQYPQDIIGQPSSIDLARIAAEEGMVLLKNENVLPFKKESGKTIAVIGRLANLENTGDHGSSDSTPIYVTTPFEGIKTHQEALGNTVILNDGSDVASAKALAQRADEVILLVGFTHEDEGEFIVWKRETMEASAEAGKFLGDTKIGGDRENLRLNQPDEALIKALSPTNQNLAVVYVGGSAIDLSPWENEVPAILFSWYSGMEGGTALAHILYGDVNPSGKLPFSIAKDQKDYPEFKPFTKKATYDYYHGYTLFDKKNIDPAYPFGFGKSYSNFAYDSLSVVKNEIGLDDLLEVEVQVTNTSTIAGKEVIQLYVGFSNSEVDRPIKLLRDFKKILLEPNETKKVKLEVSVKDLAWYNPENEGWEIEIMDYELYVGSSSREKDLLKTTFTVNKKNAGFR</sequence>
<dbReference type="SUPFAM" id="SSF52279">
    <property type="entry name" value="Beta-D-glucan exohydrolase, C-terminal domain"/>
    <property type="match status" value="1"/>
</dbReference>
<dbReference type="InterPro" id="IPR026891">
    <property type="entry name" value="Fn3-like"/>
</dbReference>
<dbReference type="PANTHER" id="PTHR42715">
    <property type="entry name" value="BETA-GLUCOSIDASE"/>
    <property type="match status" value="1"/>
</dbReference>